<sequence>MSEKECNLIARTHEVFGTCLTAERLKEDFRKLGVSFGMTLLVHCSLSKIGWIAGGPVTVIQVLLDLLGPHGTLIMPSHTSDNTDPKYGSNSFIPPEWFDAIRKSLPGYQADITPTFKMGKVSETFRHWPGVLRSQHPLYSVIALGEKAKLITEHHYDSCGEQSPLARLYACMDNGYVLLLGVQHKNNTSLHLSEYRYQINKNSEKSFRCSAAIMDSETNERQWIEWVDYDYRADDFIDIGNAFDSIEGNTKIGKVGLAECKLIPQHLLVDFGVDWMTKNRRS</sequence>
<dbReference type="Pfam" id="PF02522">
    <property type="entry name" value="Antibiotic_NAT"/>
    <property type="match status" value="1"/>
</dbReference>
<dbReference type="InterPro" id="IPR003679">
    <property type="entry name" value="Amioglycoside_AcTrfase"/>
</dbReference>
<comment type="similarity">
    <text evidence="1">Belongs to the antibiotic N-acetyltransferase family.</text>
</comment>
<keyword evidence="2" id="KW-0808">Transferase</keyword>
<keyword evidence="6" id="KW-1185">Reference proteome</keyword>
<dbReference type="PANTHER" id="PTHR11104">
    <property type="entry name" value="AMINOGLYCOSIDE N3-ACETYLTRANSFERASE"/>
    <property type="match status" value="1"/>
</dbReference>
<evidence type="ECO:0000256" key="1">
    <source>
        <dbReference type="ARBA" id="ARBA00006383"/>
    </source>
</evidence>
<evidence type="ECO:0000256" key="2">
    <source>
        <dbReference type="ARBA" id="ARBA00022679"/>
    </source>
</evidence>
<evidence type="ECO:0000313" key="7">
    <source>
        <dbReference type="Proteomes" id="UP000663852"/>
    </source>
</evidence>
<name>A0A814RVC7_ADIRI</name>
<protein>
    <recommendedName>
        <fullName evidence="8">Aminoglycoside N(3)-acetyltransferase</fullName>
    </recommendedName>
</protein>
<dbReference type="EMBL" id="CAJNOR010011125">
    <property type="protein sequence ID" value="CAF1659218.1"/>
    <property type="molecule type" value="Genomic_DNA"/>
</dbReference>
<dbReference type="AlphaFoldDB" id="A0A814RVC7"/>
<comment type="caution">
    <text evidence="4">The sequence shown here is derived from an EMBL/GenBank/DDBJ whole genome shotgun (WGS) entry which is preliminary data.</text>
</comment>
<evidence type="ECO:0000313" key="5">
    <source>
        <dbReference type="EMBL" id="CAF1659218.1"/>
    </source>
</evidence>
<keyword evidence="3" id="KW-0012">Acyltransferase</keyword>
<accession>A0A814RVC7</accession>
<gene>
    <name evidence="4" type="ORF">EDS130_LOCUS21921</name>
    <name evidence="5" type="ORF">XAT740_LOCUS56523</name>
</gene>
<dbReference type="Proteomes" id="UP000663828">
    <property type="component" value="Unassembled WGS sequence"/>
</dbReference>
<dbReference type="Proteomes" id="UP000663852">
    <property type="component" value="Unassembled WGS sequence"/>
</dbReference>
<reference evidence="4" key="1">
    <citation type="submission" date="2021-02" db="EMBL/GenBank/DDBJ databases">
        <authorList>
            <person name="Nowell W R."/>
        </authorList>
    </citation>
    <scope>NUCLEOTIDE SEQUENCE</scope>
</reference>
<dbReference type="GO" id="GO:0046677">
    <property type="term" value="P:response to antibiotic"/>
    <property type="evidence" value="ECO:0007669"/>
    <property type="project" value="InterPro"/>
</dbReference>
<evidence type="ECO:0008006" key="8">
    <source>
        <dbReference type="Google" id="ProtNLM"/>
    </source>
</evidence>
<evidence type="ECO:0000313" key="4">
    <source>
        <dbReference type="EMBL" id="CAF1137889.1"/>
    </source>
</evidence>
<dbReference type="OrthoDB" id="9987540at2759"/>
<dbReference type="GO" id="GO:0008080">
    <property type="term" value="F:N-acetyltransferase activity"/>
    <property type="evidence" value="ECO:0007669"/>
    <property type="project" value="InterPro"/>
</dbReference>
<dbReference type="InterPro" id="IPR028345">
    <property type="entry name" value="Antibiotic_NAT-like"/>
</dbReference>
<dbReference type="EMBL" id="CAJNOJ010000112">
    <property type="protein sequence ID" value="CAF1137889.1"/>
    <property type="molecule type" value="Genomic_DNA"/>
</dbReference>
<dbReference type="PANTHER" id="PTHR11104:SF0">
    <property type="entry name" value="SPBETA PROPHAGE-DERIVED AMINOGLYCOSIDE N(3')-ACETYLTRANSFERASE-LIKE PROTEIN YOKD"/>
    <property type="match status" value="1"/>
</dbReference>
<organism evidence="4 7">
    <name type="scientific">Adineta ricciae</name>
    <name type="common">Rotifer</name>
    <dbReference type="NCBI Taxonomy" id="249248"/>
    <lineage>
        <taxon>Eukaryota</taxon>
        <taxon>Metazoa</taxon>
        <taxon>Spiralia</taxon>
        <taxon>Gnathifera</taxon>
        <taxon>Rotifera</taxon>
        <taxon>Eurotatoria</taxon>
        <taxon>Bdelloidea</taxon>
        <taxon>Adinetida</taxon>
        <taxon>Adinetidae</taxon>
        <taxon>Adineta</taxon>
    </lineage>
</organism>
<proteinExistence type="inferred from homology"/>
<evidence type="ECO:0000313" key="6">
    <source>
        <dbReference type="Proteomes" id="UP000663828"/>
    </source>
</evidence>
<dbReference type="SUPFAM" id="SSF110710">
    <property type="entry name" value="TTHA0583/YokD-like"/>
    <property type="match status" value="1"/>
</dbReference>
<evidence type="ECO:0000256" key="3">
    <source>
        <dbReference type="ARBA" id="ARBA00023315"/>
    </source>
</evidence>